<name>A0A8S1HJQ4_9PELO</name>
<evidence type="ECO:0000256" key="9">
    <source>
        <dbReference type="SAM" id="Phobius"/>
    </source>
</evidence>
<evidence type="ECO:0000313" key="11">
    <source>
        <dbReference type="EMBL" id="CAD6196894.1"/>
    </source>
</evidence>
<dbReference type="InterPro" id="IPR020894">
    <property type="entry name" value="Cadherin_CS"/>
</dbReference>
<dbReference type="Gene3D" id="2.60.40.60">
    <property type="entry name" value="Cadherins"/>
    <property type="match status" value="12"/>
</dbReference>
<sequence>MEAGGLLVEPSFLLVTEDWSLDEPLPITICPANVKIISGDSGGYFSVVKLNETCSTLQLKQNLDADKESSDGPRGQSFSLVLAGPRKSRAALEIQVVDVNDNPPQFFNTPSTATLSENSEIGKEVQKIRTRDPDTGISGVARFSVDNDNFSLDKRKCGNGVCSTTLRLAKKLDFEKQKTEQVVITAKDGDPHSNRTNEVSHTVVIHVTDEPDEPPVFKTDFSTPVLIDAEKKPGDVLMSVLAVDGDESKKNEIKYSIDKNDYVDINANNGNIFLKKSPPTGEQFTATVTATEVDSVGMSSSAVIQFKSSTVKEAEKQVQKDLCEFPIYEARLIKGSGKLEKDVFIRLVDGMTQPEDVKLIGGLESFQLLPKSENLLEVVISDPERVATQDFDNVQLLVKSSKKGQCRVLLKTIEAPLESSKPKFESDSFLFYVTENHRPTVLGNINIIGDENVTYSILGIGAEKFEVSETGEFRSLVPIDREKFDKFELTIRAVSDNGETTDAPCTIVVRDINDNSPTFEKEIYVVTVDEGKSVKQKITATDPDLGPNGEIEYSIDEPLDSLPVDVTNGIVFIGALDRDTMEKGEVNLTLRATDKGDPPRSSTTKLIVKVKDVNDNWPVFSNSRYSLVLDANISPGGVVGSVHAEDADATSPNNYIHYISQDPKFKITDNGELIFTGPGVLSKDSFVEFTVTATDGGVPPHNSTAVVAINEHKSSLQSELTTQVNSNDTEKRTEIKWDNAGMAGYKYEILRATAPGFPDSEVRKWISLDENTGRIECISRLDPDAVKQIRLHISMTKGKREIPVELIINVVDTDDVTPVFTETTFTTTTSEATTVGTTITTITAAGVTPEDGVKYAINVTNGPKDKLKVVENGRIVLLKALDFEKDRRIDGKIFATVDGKSAEARFSVIITDENDNRPIFKNNSAFSTNIEESSVLGTVLDLPYPLATDADTGKYAQLKYFMTGDEGFFKIDPANSTIRLVTKLDFETQRTHSLTIRCVDNDGRKPHHEVFSTVTVHVIDVNDNDPVIHNGDLTHLSVGEDAPVGSVVTSLTVTDADETNKQNVEIDGNHTLFRVDDEKKLVVAEKLHGYAGQRICSRLTATDSGKPPRSTGVPYCVTVYPAKNNHHNPLIVSPKQNSIHYFDENIVYEELLQVKVLEENDPEPVTYKLDEGFKKDWQMFTINANGSLKAKSAFDFEKKTVHEIKVQACRATNCSSLHLFISVNDRNDNCPMFPKQDVKLTVVENEKGQRQVGRIPAALDADFHSDNTKVCYTTESPLFYFVDPTLPVLYTNSSFDREQKKQHEIMITAYDCHSSCRDPHKQTNGTITGVVDVIDVNDNFPRFTQKTFQTTVIQGQATAGSHLLTITATDPDEEPEGLKYSIKGPVRSLKHAYTQSESPIALDPKTGDVSANEQLRDSSLTFTVSVSDGAKHEDTATVVISVVTYAQQTELVFDAPFDKVIKNEKIIVEKLSNATALQAVMDRCRQNSNFTLMLVHFVDRDGSFVNVDRAVHLLMTSNTESRRELRKEFGLREAFPPVPLPSKMPQILMLAALGLLVIVILTTCIWCRQRNSYEEKLRHISAQATAVHTVTLGRPNPAKKNPTYGEIPAPQTLVANRLYATAHPGQQNSTLQSTEL</sequence>
<feature type="compositionally biased region" description="Basic and acidic residues" evidence="8">
    <location>
        <begin position="120"/>
        <end position="130"/>
    </location>
</feature>
<evidence type="ECO:0000256" key="7">
    <source>
        <dbReference type="PROSITE-ProRule" id="PRU00043"/>
    </source>
</evidence>
<dbReference type="PROSITE" id="PS50268">
    <property type="entry name" value="CADHERIN_2"/>
    <property type="match status" value="12"/>
</dbReference>
<feature type="domain" description="Cadherin" evidence="10">
    <location>
        <begin position="35"/>
        <end position="106"/>
    </location>
</feature>
<evidence type="ECO:0000313" key="12">
    <source>
        <dbReference type="Proteomes" id="UP000835052"/>
    </source>
</evidence>
<feature type="domain" description="Cadherin" evidence="10">
    <location>
        <begin position="1151"/>
        <end position="1233"/>
    </location>
</feature>
<dbReference type="CDD" id="cd11304">
    <property type="entry name" value="Cadherin_repeat"/>
    <property type="match status" value="12"/>
</dbReference>
<keyword evidence="3" id="KW-0677">Repeat</keyword>
<comment type="caution">
    <text evidence="11">The sequence shown here is derived from an EMBL/GenBank/DDBJ whole genome shotgun (WGS) entry which is preliminary data.</text>
</comment>
<evidence type="ECO:0000256" key="8">
    <source>
        <dbReference type="SAM" id="MobiDB-lite"/>
    </source>
</evidence>
<dbReference type="PRINTS" id="PR00205">
    <property type="entry name" value="CADHERIN"/>
</dbReference>
<dbReference type="EMBL" id="CAJGYM010000081">
    <property type="protein sequence ID" value="CAD6196894.1"/>
    <property type="molecule type" value="Genomic_DNA"/>
</dbReference>
<evidence type="ECO:0000256" key="1">
    <source>
        <dbReference type="ARBA" id="ARBA00004370"/>
    </source>
</evidence>
<feature type="compositionally biased region" description="Polar residues" evidence="8">
    <location>
        <begin position="110"/>
        <end position="119"/>
    </location>
</feature>
<protein>
    <recommendedName>
        <fullName evidence="10">Cadherin domain-containing protein</fullName>
    </recommendedName>
</protein>
<dbReference type="Pfam" id="PF00028">
    <property type="entry name" value="Cadherin"/>
    <property type="match status" value="3"/>
</dbReference>
<keyword evidence="4 7" id="KW-0106">Calcium</keyword>
<evidence type="ECO:0000256" key="5">
    <source>
        <dbReference type="ARBA" id="ARBA00022989"/>
    </source>
</evidence>
<evidence type="ECO:0000256" key="3">
    <source>
        <dbReference type="ARBA" id="ARBA00022737"/>
    </source>
</evidence>
<dbReference type="InterPro" id="IPR015919">
    <property type="entry name" value="Cadherin-like_sf"/>
</dbReference>
<evidence type="ECO:0000259" key="10">
    <source>
        <dbReference type="PROSITE" id="PS50268"/>
    </source>
</evidence>
<feature type="domain" description="Cadherin" evidence="10">
    <location>
        <begin position="1234"/>
        <end position="1343"/>
    </location>
</feature>
<feature type="domain" description="Cadherin" evidence="10">
    <location>
        <begin position="701"/>
        <end position="820"/>
    </location>
</feature>
<dbReference type="OrthoDB" id="5799622at2759"/>
<proteinExistence type="predicted"/>
<dbReference type="InterPro" id="IPR002126">
    <property type="entry name" value="Cadherin-like_dom"/>
</dbReference>
<keyword evidence="2 9" id="KW-0812">Transmembrane</keyword>
<feature type="domain" description="Cadherin" evidence="10">
    <location>
        <begin position="922"/>
        <end position="1028"/>
    </location>
</feature>
<dbReference type="PANTHER" id="PTHR24026:SF126">
    <property type="entry name" value="PROTOCADHERIN FAT 4"/>
    <property type="match status" value="1"/>
</dbReference>
<feature type="domain" description="Cadherin" evidence="10">
    <location>
        <begin position="1030"/>
        <end position="1131"/>
    </location>
</feature>
<feature type="domain" description="Cadherin" evidence="10">
    <location>
        <begin position="821"/>
        <end position="920"/>
    </location>
</feature>
<evidence type="ECO:0000256" key="2">
    <source>
        <dbReference type="ARBA" id="ARBA00022692"/>
    </source>
</evidence>
<dbReference type="PANTHER" id="PTHR24026">
    <property type="entry name" value="FAT ATYPICAL CADHERIN-RELATED"/>
    <property type="match status" value="1"/>
</dbReference>
<dbReference type="Proteomes" id="UP000835052">
    <property type="component" value="Unassembled WGS sequence"/>
</dbReference>
<dbReference type="GO" id="GO:0005886">
    <property type="term" value="C:plasma membrane"/>
    <property type="evidence" value="ECO:0007669"/>
    <property type="project" value="UniProtKB-SubCell"/>
</dbReference>
<dbReference type="GO" id="GO:0005509">
    <property type="term" value="F:calcium ion binding"/>
    <property type="evidence" value="ECO:0007669"/>
    <property type="project" value="UniProtKB-UniRule"/>
</dbReference>
<feature type="domain" description="Cadherin" evidence="10">
    <location>
        <begin position="520"/>
        <end position="620"/>
    </location>
</feature>
<feature type="domain" description="Cadherin" evidence="10">
    <location>
        <begin position="107"/>
        <end position="217"/>
    </location>
</feature>
<keyword evidence="6 9" id="KW-0472">Membrane</keyword>
<dbReference type="FunFam" id="2.60.40.60:FF:000092">
    <property type="entry name" value="Protocadherin 8"/>
    <property type="match status" value="1"/>
</dbReference>
<feature type="transmembrane region" description="Helical" evidence="9">
    <location>
        <begin position="1547"/>
        <end position="1567"/>
    </location>
</feature>
<evidence type="ECO:0000256" key="4">
    <source>
        <dbReference type="ARBA" id="ARBA00022837"/>
    </source>
</evidence>
<dbReference type="SUPFAM" id="SSF49313">
    <property type="entry name" value="Cadherin-like"/>
    <property type="match status" value="11"/>
</dbReference>
<feature type="domain" description="Cadherin" evidence="10">
    <location>
        <begin position="219"/>
        <end position="328"/>
    </location>
</feature>
<dbReference type="SMART" id="SM00112">
    <property type="entry name" value="CA"/>
    <property type="match status" value="10"/>
</dbReference>
<dbReference type="PROSITE" id="PS00232">
    <property type="entry name" value="CADHERIN_1"/>
    <property type="match status" value="5"/>
</dbReference>
<evidence type="ECO:0000256" key="6">
    <source>
        <dbReference type="ARBA" id="ARBA00023136"/>
    </source>
</evidence>
<keyword evidence="5 9" id="KW-1133">Transmembrane helix</keyword>
<feature type="domain" description="Cadherin" evidence="10">
    <location>
        <begin position="453"/>
        <end position="519"/>
    </location>
</feature>
<comment type="subcellular location">
    <subcellularLocation>
        <location evidence="1">Membrane</location>
    </subcellularLocation>
</comment>
<feature type="region of interest" description="Disordered" evidence="8">
    <location>
        <begin position="110"/>
        <end position="130"/>
    </location>
</feature>
<dbReference type="GO" id="GO:0007156">
    <property type="term" value="P:homophilic cell adhesion via plasma membrane adhesion molecules"/>
    <property type="evidence" value="ECO:0007669"/>
    <property type="project" value="InterPro"/>
</dbReference>
<organism evidence="11 12">
    <name type="scientific">Caenorhabditis auriculariae</name>
    <dbReference type="NCBI Taxonomy" id="2777116"/>
    <lineage>
        <taxon>Eukaryota</taxon>
        <taxon>Metazoa</taxon>
        <taxon>Ecdysozoa</taxon>
        <taxon>Nematoda</taxon>
        <taxon>Chromadorea</taxon>
        <taxon>Rhabditida</taxon>
        <taxon>Rhabditina</taxon>
        <taxon>Rhabditomorpha</taxon>
        <taxon>Rhabditoidea</taxon>
        <taxon>Rhabditidae</taxon>
        <taxon>Peloderinae</taxon>
        <taxon>Caenorhabditis</taxon>
    </lineage>
</organism>
<reference evidence="11" key="1">
    <citation type="submission" date="2020-10" db="EMBL/GenBank/DDBJ databases">
        <authorList>
            <person name="Kikuchi T."/>
        </authorList>
    </citation>
    <scope>NUCLEOTIDE SEQUENCE</scope>
    <source>
        <strain evidence="11">NKZ352</strain>
    </source>
</reference>
<gene>
    <name evidence="11" type="ORF">CAUJ_LOCUS12805</name>
</gene>
<feature type="domain" description="Cadherin" evidence="10">
    <location>
        <begin position="1345"/>
        <end position="1458"/>
    </location>
</feature>
<keyword evidence="12" id="KW-1185">Reference proteome</keyword>
<accession>A0A8S1HJQ4</accession>